<reference evidence="1 2" key="1">
    <citation type="journal article" date="2022" name="DNA Res.">
        <title>Chromosomal-level genome assembly of the orchid tree Bauhinia variegata (Leguminosae; Cercidoideae) supports the allotetraploid origin hypothesis of Bauhinia.</title>
        <authorList>
            <person name="Zhong Y."/>
            <person name="Chen Y."/>
            <person name="Zheng D."/>
            <person name="Pang J."/>
            <person name="Liu Y."/>
            <person name="Luo S."/>
            <person name="Meng S."/>
            <person name="Qian L."/>
            <person name="Wei D."/>
            <person name="Dai S."/>
            <person name="Zhou R."/>
        </authorList>
    </citation>
    <scope>NUCLEOTIDE SEQUENCE [LARGE SCALE GENOMIC DNA]</scope>
    <source>
        <strain evidence="1">BV-YZ2020</strain>
    </source>
</reference>
<evidence type="ECO:0000313" key="1">
    <source>
        <dbReference type="EMBL" id="KAI4332765.1"/>
    </source>
</evidence>
<evidence type="ECO:0000313" key="2">
    <source>
        <dbReference type="Proteomes" id="UP000828941"/>
    </source>
</evidence>
<dbReference type="Proteomes" id="UP000828941">
    <property type="component" value="Chromosome 7"/>
</dbReference>
<name>A0ACB9NDI1_BAUVA</name>
<keyword evidence="2" id="KW-1185">Reference proteome</keyword>
<organism evidence="1 2">
    <name type="scientific">Bauhinia variegata</name>
    <name type="common">Purple orchid tree</name>
    <name type="synonym">Phanera variegata</name>
    <dbReference type="NCBI Taxonomy" id="167791"/>
    <lineage>
        <taxon>Eukaryota</taxon>
        <taxon>Viridiplantae</taxon>
        <taxon>Streptophyta</taxon>
        <taxon>Embryophyta</taxon>
        <taxon>Tracheophyta</taxon>
        <taxon>Spermatophyta</taxon>
        <taxon>Magnoliopsida</taxon>
        <taxon>eudicotyledons</taxon>
        <taxon>Gunneridae</taxon>
        <taxon>Pentapetalae</taxon>
        <taxon>rosids</taxon>
        <taxon>fabids</taxon>
        <taxon>Fabales</taxon>
        <taxon>Fabaceae</taxon>
        <taxon>Cercidoideae</taxon>
        <taxon>Cercideae</taxon>
        <taxon>Bauhiniinae</taxon>
        <taxon>Bauhinia</taxon>
    </lineage>
</organism>
<sequence>MSRQKALADPHQMQTVHIEKLSDTQCQPESRLKFITEARLQVKDFRQNGDDAIVDIEVRTGGARIGDYEYRLSMPMGTLTIKSLKDLDELEKKLDDLDSKEAEEKRRRLSQANKRATSHGVTLAAKKPPRKNKKKVNNVESEADIVANSSMVVERVAVVAKPKGRGGSRKAPPKKDDEMQSLQGCLAAYNLGSSGDLSAAMETEQPQEPTRKKVSKRALLESKTVNP</sequence>
<accession>A0ACB9NDI1</accession>
<protein>
    <submittedName>
        <fullName evidence="1">Uncharacterized protein</fullName>
    </submittedName>
</protein>
<comment type="caution">
    <text evidence="1">The sequence shown here is derived from an EMBL/GenBank/DDBJ whole genome shotgun (WGS) entry which is preliminary data.</text>
</comment>
<proteinExistence type="predicted"/>
<dbReference type="EMBL" id="CM039432">
    <property type="protein sequence ID" value="KAI4332765.1"/>
    <property type="molecule type" value="Genomic_DNA"/>
</dbReference>
<gene>
    <name evidence="1" type="ORF">L6164_017647</name>
</gene>